<reference evidence="2 3" key="1">
    <citation type="submission" date="2015-11" db="EMBL/GenBank/DDBJ databases">
        <title>Draft genome sequences of new species of the genus Lactobacillus isolated from orchardgrass silage.</title>
        <authorList>
            <person name="Tohno M."/>
            <person name="Tanizawa Y."/>
            <person name="Arita M."/>
        </authorList>
    </citation>
    <scope>NUCLEOTIDE SEQUENCE [LARGE SCALE GENOMIC DNA]</scope>
    <source>
        <strain evidence="2 3">IWT5</strain>
    </source>
</reference>
<evidence type="ECO:0000313" key="2">
    <source>
        <dbReference type="EMBL" id="GAT18379.1"/>
    </source>
</evidence>
<dbReference type="RefSeq" id="WP_098823888.1">
    <property type="nucleotide sequence ID" value="NZ_BCMJ01000002.1"/>
</dbReference>
<gene>
    <name evidence="2" type="ORF">IWT5_00653</name>
</gene>
<dbReference type="AlphaFoldDB" id="A0A1Z5H5V4"/>
<evidence type="ECO:0000313" key="3">
    <source>
        <dbReference type="Proteomes" id="UP000223370"/>
    </source>
</evidence>
<accession>A0A1Z5H5V4</accession>
<organism evidence="2 3">
    <name type="scientific">Secundilactobacillus silagincola</name>
    <dbReference type="NCBI Taxonomy" id="1714681"/>
    <lineage>
        <taxon>Bacteria</taxon>
        <taxon>Bacillati</taxon>
        <taxon>Bacillota</taxon>
        <taxon>Bacilli</taxon>
        <taxon>Lactobacillales</taxon>
        <taxon>Lactobacillaceae</taxon>
        <taxon>Secundilactobacillus</taxon>
    </lineage>
</organism>
<keyword evidence="3" id="KW-1185">Reference proteome</keyword>
<feature type="domain" description="Transposase putative helix-turn-helix" evidence="1">
    <location>
        <begin position="1"/>
        <end position="43"/>
    </location>
</feature>
<dbReference type="Pfam" id="PF12323">
    <property type="entry name" value="HTH_OrfB_IS605"/>
    <property type="match status" value="1"/>
</dbReference>
<name>A0A1Z5H5V4_9LACO</name>
<sequence>MLNTYKVEIKPTAKQTWLIDSHISGSCLAYNLFLDINKQRYEQDYYYLDADAFNKWFNHEYLEANPDDMWIKNLYAKSVKQAFIDADVVMKRFFNKQSVFPHWRSFKCGQGSYYFVKNNKTSIISCQHHRIELPKLGWVCLKEVGCISTNADYFVIKQGWIKFQAGRYYLTCLVE</sequence>
<comment type="caution">
    <text evidence="2">The sequence shown here is derived from an EMBL/GenBank/DDBJ whole genome shotgun (WGS) entry which is preliminary data.</text>
</comment>
<dbReference type="Proteomes" id="UP000223370">
    <property type="component" value="Unassembled WGS sequence"/>
</dbReference>
<proteinExistence type="predicted"/>
<dbReference type="EMBL" id="BCMJ01000002">
    <property type="protein sequence ID" value="GAT18379.1"/>
    <property type="molecule type" value="Genomic_DNA"/>
</dbReference>
<dbReference type="OrthoDB" id="56768at2"/>
<protein>
    <submittedName>
        <fullName evidence="2">Helix-turn-helix domain protein</fullName>
    </submittedName>
</protein>
<evidence type="ECO:0000259" key="1">
    <source>
        <dbReference type="Pfam" id="PF12323"/>
    </source>
</evidence>
<dbReference type="InterPro" id="IPR021027">
    <property type="entry name" value="Transposase_put_HTH"/>
</dbReference>